<dbReference type="InterPro" id="IPR001538">
    <property type="entry name" value="Man6P_isomerase-2_C"/>
</dbReference>
<accession>A0A229RQE0</accession>
<organism evidence="2 3">
    <name type="scientific">Amycolatopsis alba DSM 44262</name>
    <dbReference type="NCBI Taxonomy" id="1125972"/>
    <lineage>
        <taxon>Bacteria</taxon>
        <taxon>Bacillati</taxon>
        <taxon>Actinomycetota</taxon>
        <taxon>Actinomycetes</taxon>
        <taxon>Pseudonocardiales</taxon>
        <taxon>Pseudonocardiaceae</taxon>
        <taxon>Amycolatopsis</taxon>
    </lineage>
</organism>
<evidence type="ECO:0000313" key="3">
    <source>
        <dbReference type="Proteomes" id="UP000215563"/>
    </source>
</evidence>
<dbReference type="GO" id="GO:0016779">
    <property type="term" value="F:nucleotidyltransferase activity"/>
    <property type="evidence" value="ECO:0007669"/>
    <property type="project" value="InterPro"/>
</dbReference>
<name>A0A229RQE0_AMYAL</name>
<dbReference type="InterPro" id="IPR011051">
    <property type="entry name" value="RmlC_Cupin_sf"/>
</dbReference>
<sequence>MTVSSDYLNEIFPAANETGPGHTTDGLTMTSLNAAKVVRKGWGEERWLVAEGAPFGFKVIHLKAGERTSLQYHERKEEANLIVRGEGLLRYADRAGEELATRALAPGDIVHVRPLAVHRIEAATDITLVEVSTPELDDVVRLSDDYGRGDGRIEAEHEGRA</sequence>
<reference evidence="2 3" key="1">
    <citation type="submission" date="2017-07" db="EMBL/GenBank/DDBJ databases">
        <title>Amycolatopsis alba DSM 44262 Genome sequencing and assembly.</title>
        <authorList>
            <person name="Kaur N."/>
            <person name="Mayilraj S."/>
        </authorList>
    </citation>
    <scope>NUCLEOTIDE SEQUENCE [LARGE SCALE GENOMIC DNA]</scope>
    <source>
        <strain evidence="2 3">DSM 44262</strain>
    </source>
</reference>
<dbReference type="InterPro" id="IPR014710">
    <property type="entry name" value="RmlC-like_jellyroll"/>
</dbReference>
<comment type="caution">
    <text evidence="2">The sequence shown here is derived from an EMBL/GenBank/DDBJ whole genome shotgun (WGS) entry which is preliminary data.</text>
</comment>
<dbReference type="Proteomes" id="UP000215563">
    <property type="component" value="Unassembled WGS sequence"/>
</dbReference>
<dbReference type="GO" id="GO:0005976">
    <property type="term" value="P:polysaccharide metabolic process"/>
    <property type="evidence" value="ECO:0007669"/>
    <property type="project" value="InterPro"/>
</dbReference>
<dbReference type="EMBL" id="NMQU01000057">
    <property type="protein sequence ID" value="OXM48866.1"/>
    <property type="molecule type" value="Genomic_DNA"/>
</dbReference>
<evidence type="ECO:0000313" key="2">
    <source>
        <dbReference type="EMBL" id="OXM48866.1"/>
    </source>
</evidence>
<dbReference type="SUPFAM" id="SSF51182">
    <property type="entry name" value="RmlC-like cupins"/>
    <property type="match status" value="1"/>
</dbReference>
<proteinExistence type="predicted"/>
<dbReference type="RefSeq" id="WP_020636064.1">
    <property type="nucleotide sequence ID" value="NZ_KB913032.1"/>
</dbReference>
<keyword evidence="2" id="KW-0413">Isomerase</keyword>
<protein>
    <submittedName>
        <fullName evidence="2">Sugar isomerase</fullName>
    </submittedName>
</protein>
<dbReference type="GO" id="GO:0016853">
    <property type="term" value="F:isomerase activity"/>
    <property type="evidence" value="ECO:0007669"/>
    <property type="project" value="UniProtKB-KW"/>
</dbReference>
<gene>
    <name evidence="2" type="ORF">CFP75_20625</name>
</gene>
<dbReference type="Pfam" id="PF01050">
    <property type="entry name" value="MannoseP_isomer"/>
    <property type="match status" value="1"/>
</dbReference>
<dbReference type="AlphaFoldDB" id="A0A229RQE0"/>
<dbReference type="Gene3D" id="2.60.120.10">
    <property type="entry name" value="Jelly Rolls"/>
    <property type="match status" value="1"/>
</dbReference>
<feature type="domain" description="Mannose-6-phosphate isomerase type II C-terminal" evidence="1">
    <location>
        <begin position="36"/>
        <end position="144"/>
    </location>
</feature>
<evidence type="ECO:0000259" key="1">
    <source>
        <dbReference type="Pfam" id="PF01050"/>
    </source>
</evidence>
<keyword evidence="3" id="KW-1185">Reference proteome</keyword>